<feature type="region of interest" description="Disordered" evidence="1">
    <location>
        <begin position="1"/>
        <end position="37"/>
    </location>
</feature>
<comment type="caution">
    <text evidence="3">The sequence shown here is derived from an EMBL/GenBank/DDBJ whole genome shotgun (WGS) entry which is preliminary data.</text>
</comment>
<dbReference type="EMBL" id="QNSA01000001">
    <property type="protein sequence ID" value="RBP77062.1"/>
    <property type="molecule type" value="Genomic_DNA"/>
</dbReference>
<accession>A0A368V9V6</accession>
<evidence type="ECO:0000256" key="1">
    <source>
        <dbReference type="SAM" id="MobiDB-lite"/>
    </source>
</evidence>
<dbReference type="Proteomes" id="UP000252795">
    <property type="component" value="Unassembled WGS sequence"/>
</dbReference>
<feature type="compositionally biased region" description="Polar residues" evidence="1">
    <location>
        <begin position="1"/>
        <end position="18"/>
    </location>
</feature>
<gene>
    <name evidence="3" type="ORF">DET51_101247</name>
    <name evidence="2" type="ORF">DET64_101248</name>
</gene>
<dbReference type="Proteomes" id="UP000253065">
    <property type="component" value="Unassembled WGS sequence"/>
</dbReference>
<name>A0A368V9V6_MARNT</name>
<evidence type="ECO:0000313" key="3">
    <source>
        <dbReference type="EMBL" id="RCW37908.1"/>
    </source>
</evidence>
<sequence>MYANENSYDGKTNSQQFVKTGITRPLELDKPRTDHYF</sequence>
<dbReference type="EMBL" id="QPJB01000001">
    <property type="protein sequence ID" value="RCW37908.1"/>
    <property type="molecule type" value="Genomic_DNA"/>
</dbReference>
<protein>
    <submittedName>
        <fullName evidence="3">Uncharacterized protein</fullName>
    </submittedName>
</protein>
<reference evidence="3 4" key="1">
    <citation type="submission" date="2018-07" db="EMBL/GenBank/DDBJ databases">
        <title>Freshwater and sediment microbial communities from various areas in North America, analyzing microbe dynamics in response to fracking.</title>
        <authorList>
            <person name="Lamendella R."/>
        </authorList>
    </citation>
    <scope>NUCLEOTIDE SEQUENCE [LARGE SCALE GENOMIC DNA]</scope>
    <source>
        <strain evidence="3 4">114E</strain>
        <strain evidence="2 5">114E_o</strain>
    </source>
</reference>
<evidence type="ECO:0000313" key="4">
    <source>
        <dbReference type="Proteomes" id="UP000252795"/>
    </source>
</evidence>
<evidence type="ECO:0000313" key="2">
    <source>
        <dbReference type="EMBL" id="RBP77062.1"/>
    </source>
</evidence>
<feature type="compositionally biased region" description="Basic and acidic residues" evidence="1">
    <location>
        <begin position="26"/>
        <end position="37"/>
    </location>
</feature>
<keyword evidence="5" id="KW-1185">Reference proteome</keyword>
<evidence type="ECO:0000313" key="5">
    <source>
        <dbReference type="Proteomes" id="UP000253065"/>
    </source>
</evidence>
<dbReference type="AlphaFoldDB" id="A0A368V9V6"/>
<proteinExistence type="predicted"/>
<organism evidence="3 4">
    <name type="scientific">Marinobacter nauticus</name>
    <name type="common">Marinobacter hydrocarbonoclasticus</name>
    <name type="synonym">Marinobacter aquaeolei</name>
    <dbReference type="NCBI Taxonomy" id="2743"/>
    <lineage>
        <taxon>Bacteria</taxon>
        <taxon>Pseudomonadati</taxon>
        <taxon>Pseudomonadota</taxon>
        <taxon>Gammaproteobacteria</taxon>
        <taxon>Pseudomonadales</taxon>
        <taxon>Marinobacteraceae</taxon>
        <taxon>Marinobacter</taxon>
    </lineage>
</organism>